<sequence>MSGQSTAHPLAGRLAAPSFVLPGTVAENARFLSGRVDEMALCFFEAQACLKYGENDLPPDLAEPSESGRLRCHVHLPVDLPWPSRHGTAAEAEAAAAADLALAVCAGAAYLHPGLAVLHPPAGSPAHKRRLLRAFAARWQARSRIPLLLENVDSCDVLELGKTFPADHGLGLCLDVGHLLGYAQDHLLNSELPETAALVHWSAPGRKDQHLPLTEFTMRQRRTAAALMGRLPHTAVHLAEIFHWPGVAASLPVLAALAREALPEKTDPNAQPYENTHS</sequence>
<dbReference type="Gene3D" id="3.20.20.150">
    <property type="entry name" value="Divalent-metal-dependent TIM barrel enzymes"/>
    <property type="match status" value="1"/>
</dbReference>
<evidence type="ECO:0008006" key="3">
    <source>
        <dbReference type="Google" id="ProtNLM"/>
    </source>
</evidence>
<gene>
    <name evidence="1" type="ORF">AXF13_11955</name>
</gene>
<accession>A0A0X8JL31</accession>
<dbReference type="AlphaFoldDB" id="A0A0X8JL31"/>
<dbReference type="RefSeq" id="WP_062253533.1">
    <property type="nucleotide sequence ID" value="NZ_CP014229.1"/>
</dbReference>
<protein>
    <recommendedName>
        <fullName evidence="3">Xylose isomerase</fullName>
    </recommendedName>
</protein>
<evidence type="ECO:0000313" key="2">
    <source>
        <dbReference type="Proteomes" id="UP000069241"/>
    </source>
</evidence>
<reference evidence="2" key="1">
    <citation type="submission" date="2016-02" db="EMBL/GenBank/DDBJ databases">
        <authorList>
            <person name="Holder M.E."/>
            <person name="Ajami N.J."/>
            <person name="Petrosino J.F."/>
        </authorList>
    </citation>
    <scope>NUCLEOTIDE SEQUENCE [LARGE SCALE GENOMIC DNA]</scope>
    <source>
        <strain evidence="2">CCUG 45958</strain>
    </source>
</reference>
<keyword evidence="2" id="KW-1185">Reference proteome</keyword>
<dbReference type="STRING" id="44742.AXF13_11955"/>
<dbReference type="KEGG" id="dfi:AXF13_11955"/>
<dbReference type="EMBL" id="CP014229">
    <property type="protein sequence ID" value="AMD90779.1"/>
    <property type="molecule type" value="Genomic_DNA"/>
</dbReference>
<evidence type="ECO:0000313" key="1">
    <source>
        <dbReference type="EMBL" id="AMD90779.1"/>
    </source>
</evidence>
<name>A0A0X8JL31_9BACT</name>
<dbReference type="InterPro" id="IPR036237">
    <property type="entry name" value="Xyl_isomerase-like_sf"/>
</dbReference>
<organism evidence="1 2">
    <name type="scientific">Desulfovibrio fairfieldensis</name>
    <dbReference type="NCBI Taxonomy" id="44742"/>
    <lineage>
        <taxon>Bacteria</taxon>
        <taxon>Pseudomonadati</taxon>
        <taxon>Thermodesulfobacteriota</taxon>
        <taxon>Desulfovibrionia</taxon>
        <taxon>Desulfovibrionales</taxon>
        <taxon>Desulfovibrionaceae</taxon>
        <taxon>Desulfovibrio</taxon>
    </lineage>
</organism>
<dbReference type="Proteomes" id="UP000069241">
    <property type="component" value="Chromosome"/>
</dbReference>
<dbReference type="NCBIfam" id="NF041277">
    <property type="entry name" value="coba_remo_CbiR"/>
    <property type="match status" value="1"/>
</dbReference>
<proteinExistence type="predicted"/>
<dbReference type="SUPFAM" id="SSF51658">
    <property type="entry name" value="Xylose isomerase-like"/>
    <property type="match status" value="1"/>
</dbReference>